<keyword evidence="2" id="KW-1185">Reference proteome</keyword>
<organism evidence="1 2">
    <name type="scientific">Naganishia onofrii</name>
    <dbReference type="NCBI Taxonomy" id="1851511"/>
    <lineage>
        <taxon>Eukaryota</taxon>
        <taxon>Fungi</taxon>
        <taxon>Dikarya</taxon>
        <taxon>Basidiomycota</taxon>
        <taxon>Agaricomycotina</taxon>
        <taxon>Tremellomycetes</taxon>
        <taxon>Filobasidiales</taxon>
        <taxon>Filobasidiaceae</taxon>
        <taxon>Naganishia</taxon>
    </lineage>
</organism>
<name>A0ACC2XT12_9TREE</name>
<accession>A0ACC2XT12</accession>
<dbReference type="Proteomes" id="UP001234202">
    <property type="component" value="Unassembled WGS sequence"/>
</dbReference>
<dbReference type="EMBL" id="JASBWV010000005">
    <property type="protein sequence ID" value="KAJ9126495.1"/>
    <property type="molecule type" value="Genomic_DNA"/>
</dbReference>
<evidence type="ECO:0000313" key="1">
    <source>
        <dbReference type="EMBL" id="KAJ9126495.1"/>
    </source>
</evidence>
<proteinExistence type="predicted"/>
<reference evidence="1" key="1">
    <citation type="submission" date="2023-04" db="EMBL/GenBank/DDBJ databases">
        <title>Draft Genome sequencing of Naganishia species isolated from polar environments using Oxford Nanopore Technology.</title>
        <authorList>
            <person name="Leo P."/>
            <person name="Venkateswaran K."/>
        </authorList>
    </citation>
    <scope>NUCLEOTIDE SEQUENCE</scope>
    <source>
        <strain evidence="1">DBVPG 5303</strain>
    </source>
</reference>
<sequence length="339" mass="35904">MLEVLKASVVSGINLAASAVTDFLAPKKVKVTSQVAGGVSTGDLQITSGQQASPTVPPIPPLNFTFILVPTTTATLLLAAEQHAQYQGLGHGERRTNSGHTQYDVVTISDDSEEEDDVKPRQSSSKKRAFGPLLGSGHSTPAREVDELATPSPSADINLLSSQLHGATPSPARSTRSTTSSRPKWNADPSDYWLADGEAIKVHLREVHQDDFTKGQKLARCHTCDKKLYSCQGYALHLGFSGVHQGASPSSTFDVSLVPDPNSVAISSSLGSPSYASINALAGPAPSSQNVPKLSSSFLKRKHQAPEITSSSSEKVKEKKAKKDRKGKGKATAEEIAQQ</sequence>
<comment type="caution">
    <text evidence="1">The sequence shown here is derived from an EMBL/GenBank/DDBJ whole genome shotgun (WGS) entry which is preliminary data.</text>
</comment>
<gene>
    <name evidence="1" type="ORF">QFC24_002238</name>
</gene>
<evidence type="ECO:0000313" key="2">
    <source>
        <dbReference type="Proteomes" id="UP001234202"/>
    </source>
</evidence>
<protein>
    <submittedName>
        <fullName evidence="1">Uncharacterized protein</fullName>
    </submittedName>
</protein>